<dbReference type="Proteomes" id="UP000034087">
    <property type="component" value="Unassembled WGS sequence"/>
</dbReference>
<comment type="caution">
    <text evidence="1">The sequence shown here is derived from an EMBL/GenBank/DDBJ whole genome shotgun (WGS) entry which is preliminary data.</text>
</comment>
<proteinExistence type="predicted"/>
<name>A0A0G1KUP5_9BACT</name>
<gene>
    <name evidence="1" type="ORF">UW53_C0004G0074</name>
</gene>
<dbReference type="AlphaFoldDB" id="A0A0G1KUP5"/>
<sequence>MTDRNILELWSECKRLAKETAYSDYFNTYVEQIYKHVDSRIMKYWRKKGGKRGFIPKNKRNELKTKVLNNIGIDEYEWKERGWDD</sequence>
<dbReference type="EMBL" id="LCIR01000004">
    <property type="protein sequence ID" value="KKT60062.1"/>
    <property type="molecule type" value="Genomic_DNA"/>
</dbReference>
<organism evidence="1 2">
    <name type="scientific">Candidatus Giovannonibacteria bacterium GW2011_GWA1_44_25</name>
    <dbReference type="NCBI Taxonomy" id="1618645"/>
    <lineage>
        <taxon>Bacteria</taxon>
        <taxon>Candidatus Giovannoniibacteriota</taxon>
    </lineage>
</organism>
<evidence type="ECO:0000313" key="2">
    <source>
        <dbReference type="Proteomes" id="UP000034087"/>
    </source>
</evidence>
<evidence type="ECO:0000313" key="1">
    <source>
        <dbReference type="EMBL" id="KKT60062.1"/>
    </source>
</evidence>
<accession>A0A0G1KUP5</accession>
<reference evidence="1 2" key="1">
    <citation type="journal article" date="2015" name="Nature">
        <title>rRNA introns, odd ribosomes, and small enigmatic genomes across a large radiation of phyla.</title>
        <authorList>
            <person name="Brown C.T."/>
            <person name="Hug L.A."/>
            <person name="Thomas B.C."/>
            <person name="Sharon I."/>
            <person name="Castelle C.J."/>
            <person name="Singh A."/>
            <person name="Wilkins M.J."/>
            <person name="Williams K.H."/>
            <person name="Banfield J.F."/>
        </authorList>
    </citation>
    <scope>NUCLEOTIDE SEQUENCE [LARGE SCALE GENOMIC DNA]</scope>
</reference>
<protein>
    <submittedName>
        <fullName evidence="1">Uncharacterized protein</fullName>
    </submittedName>
</protein>